<keyword evidence="1" id="KW-1133">Transmembrane helix</keyword>
<feature type="transmembrane region" description="Helical" evidence="1">
    <location>
        <begin position="167"/>
        <end position="187"/>
    </location>
</feature>
<feature type="transmembrane region" description="Helical" evidence="1">
    <location>
        <begin position="87"/>
        <end position="105"/>
    </location>
</feature>
<feature type="transmembrane region" description="Helical" evidence="1">
    <location>
        <begin position="435"/>
        <end position="455"/>
    </location>
</feature>
<feature type="transmembrane region" description="Helical" evidence="1">
    <location>
        <begin position="199"/>
        <end position="220"/>
    </location>
</feature>
<protein>
    <submittedName>
        <fullName evidence="2">DUF2298 domain-containing protein</fullName>
    </submittedName>
</protein>
<dbReference type="RefSeq" id="WP_263125143.1">
    <property type="nucleotide sequence ID" value="NZ_CP106753.1"/>
</dbReference>
<gene>
    <name evidence="2" type="ORF">N8I74_01455</name>
</gene>
<dbReference type="InterPro" id="IPR018746">
    <property type="entry name" value="DUF2298"/>
</dbReference>
<dbReference type="Pfam" id="PF10060">
    <property type="entry name" value="DUF2298"/>
    <property type="match status" value="1"/>
</dbReference>
<keyword evidence="3" id="KW-1185">Reference proteome</keyword>
<reference evidence="2" key="1">
    <citation type="submission" date="2022-10" db="EMBL/GenBank/DDBJ databases">
        <title>Chitiniphilus purpureus sp. nov., a novel chitin-degrading bacterium isolated from crawfish pond sediment.</title>
        <authorList>
            <person name="Li K."/>
        </authorList>
    </citation>
    <scope>NUCLEOTIDE SEQUENCE</scope>
    <source>
        <strain evidence="2">CD1</strain>
    </source>
</reference>
<organism evidence="2 3">
    <name type="scientific">Chitiniphilus purpureus</name>
    <dbReference type="NCBI Taxonomy" id="2981137"/>
    <lineage>
        <taxon>Bacteria</taxon>
        <taxon>Pseudomonadati</taxon>
        <taxon>Pseudomonadota</taxon>
        <taxon>Betaproteobacteria</taxon>
        <taxon>Neisseriales</taxon>
        <taxon>Chitinibacteraceae</taxon>
        <taxon>Chitiniphilus</taxon>
    </lineage>
</organism>
<evidence type="ECO:0000313" key="3">
    <source>
        <dbReference type="Proteomes" id="UP001061302"/>
    </source>
</evidence>
<feature type="transmembrane region" description="Helical" evidence="1">
    <location>
        <begin position="30"/>
        <end position="47"/>
    </location>
</feature>
<feature type="transmembrane region" description="Helical" evidence="1">
    <location>
        <begin position="59"/>
        <end position="75"/>
    </location>
</feature>
<accession>A0ABY6DNC7</accession>
<feature type="transmembrane region" description="Helical" evidence="1">
    <location>
        <begin position="332"/>
        <end position="358"/>
    </location>
</feature>
<evidence type="ECO:0000256" key="1">
    <source>
        <dbReference type="SAM" id="Phobius"/>
    </source>
</evidence>
<dbReference type="Proteomes" id="UP001061302">
    <property type="component" value="Chromosome"/>
</dbReference>
<feature type="transmembrane region" description="Helical" evidence="1">
    <location>
        <begin position="291"/>
        <end position="311"/>
    </location>
</feature>
<feature type="transmembrane region" description="Helical" evidence="1">
    <location>
        <begin position="145"/>
        <end position="161"/>
    </location>
</feature>
<name>A0ABY6DNC7_9NEIS</name>
<keyword evidence="1" id="KW-0472">Membrane</keyword>
<feature type="transmembrane region" description="Helical" evidence="1">
    <location>
        <begin position="410"/>
        <end position="428"/>
    </location>
</feature>
<proteinExistence type="predicted"/>
<keyword evidence="1" id="KW-0812">Transmembrane</keyword>
<feature type="transmembrane region" description="Helical" evidence="1">
    <location>
        <begin position="499"/>
        <end position="519"/>
    </location>
</feature>
<dbReference type="EMBL" id="CP106753">
    <property type="protein sequence ID" value="UXY15708.1"/>
    <property type="molecule type" value="Genomic_DNA"/>
</dbReference>
<evidence type="ECO:0000313" key="2">
    <source>
        <dbReference type="EMBL" id="UXY15708.1"/>
    </source>
</evidence>
<feature type="transmembrane region" description="Helical" evidence="1">
    <location>
        <begin position="475"/>
        <end position="492"/>
    </location>
</feature>
<sequence length="674" mass="76398">MQSIFLLGSLLLLWLHLAGASLIAGRWLPYPLARACSVLLVALLFCATEHFVGLGRLSWLWPISTAGMLFVLYLFRAETRTVAFRHAERVFIICFAAAFAWKFVFPNIYPNMGERAADLYFMLNYYPGERLPPLDIWYPPFRFDFYYAFMHYGAALLGRLFGWQPGFAYNVAFGLMMGLSLTLVWYFASRFITQRYGRWLLAAAIALGGTGITPLIHFAVGQPANHPNEWAATEYMWGSARFIGNFDTKVNTDFGRALFPLMRPENKPTPDFEPHDLPMENFGYQFFLGDYHPPVGGFFLLFLALGLLAWLETPAAEGEVVRRRLAQGLFALTVPVMLITNTWIFPFSVMLLLSWAAWRQWRGDPPDWRAVIGGGLLGALLVYPYLSGLAAQAIQTPIKLVPMLAHTPPLRFVIFFWPLLVLMALALVERRTRPLAVCFVLAFGAMLVLSELVYVDDPSGGKYDRTNTTMKWWGWLYSGGVLACGAIALASARRWVRMAAAASLLLICSYAFDVARYWWYTPKSDAGKLDGAAWFVREPVNRDLVKYLRSAPRGIVLENWLGDAYTNQTLVAMFSQQVSMLGWPNHVSLWHGAPQSVWNESNLIKAFYKGELPDMPNWLARHKVDYIVWMPADNQANPQAFNTINAAIGGYYYWKPFSDNPLAGLWIHREVNKP</sequence>